<dbReference type="CDD" id="cd16449">
    <property type="entry name" value="RING-HC"/>
    <property type="match status" value="1"/>
</dbReference>
<organism evidence="6 7">
    <name type="scientific">Haemaphysalis longicornis</name>
    <name type="common">Bush tick</name>
    <dbReference type="NCBI Taxonomy" id="44386"/>
    <lineage>
        <taxon>Eukaryota</taxon>
        <taxon>Metazoa</taxon>
        <taxon>Ecdysozoa</taxon>
        <taxon>Arthropoda</taxon>
        <taxon>Chelicerata</taxon>
        <taxon>Arachnida</taxon>
        <taxon>Acari</taxon>
        <taxon>Parasitiformes</taxon>
        <taxon>Ixodida</taxon>
        <taxon>Ixodoidea</taxon>
        <taxon>Ixodidae</taxon>
        <taxon>Haemaphysalinae</taxon>
        <taxon>Haemaphysalis</taxon>
    </lineage>
</organism>
<proteinExistence type="predicted"/>
<dbReference type="InterPro" id="IPR018957">
    <property type="entry name" value="Znf_C3HC4_RING-type"/>
</dbReference>
<evidence type="ECO:0000259" key="5">
    <source>
        <dbReference type="PROSITE" id="PS50089"/>
    </source>
</evidence>
<dbReference type="PROSITE" id="PS00518">
    <property type="entry name" value="ZF_RING_1"/>
    <property type="match status" value="1"/>
</dbReference>
<dbReference type="OrthoDB" id="4788989at2759"/>
<dbReference type="AlphaFoldDB" id="A0A9J6GXI6"/>
<comment type="caution">
    <text evidence="6">The sequence shown here is derived from an EMBL/GenBank/DDBJ whole genome shotgun (WGS) entry which is preliminary data.</text>
</comment>
<sequence>MASGGCQYALVGFSEEIDRRLLVFAEPLPLAKVCSACGLVPNVKASLPCEHIFCKPCYNQCERTGQITCPLDGDTCEDDDVIWMNHPARSILTKQVWWLMPTRQIIVNCNSKHRHFK</sequence>
<evidence type="ECO:0000313" key="7">
    <source>
        <dbReference type="Proteomes" id="UP000821853"/>
    </source>
</evidence>
<keyword evidence="1" id="KW-0479">Metal-binding</keyword>
<dbReference type="EMBL" id="JABSTR010000009">
    <property type="protein sequence ID" value="KAH9379320.1"/>
    <property type="molecule type" value="Genomic_DNA"/>
</dbReference>
<protein>
    <recommendedName>
        <fullName evidence="5">RING-type domain-containing protein</fullName>
    </recommendedName>
</protein>
<dbReference type="VEuPathDB" id="VectorBase:HLOH_053210"/>
<dbReference type="GO" id="GO:0008270">
    <property type="term" value="F:zinc ion binding"/>
    <property type="evidence" value="ECO:0007669"/>
    <property type="project" value="UniProtKB-KW"/>
</dbReference>
<keyword evidence="3" id="KW-0862">Zinc</keyword>
<evidence type="ECO:0000256" key="3">
    <source>
        <dbReference type="ARBA" id="ARBA00022833"/>
    </source>
</evidence>
<dbReference type="InterPro" id="IPR017907">
    <property type="entry name" value="Znf_RING_CS"/>
</dbReference>
<gene>
    <name evidence="6" type="ORF">HPB48_012917</name>
</gene>
<evidence type="ECO:0000313" key="6">
    <source>
        <dbReference type="EMBL" id="KAH9379320.1"/>
    </source>
</evidence>
<keyword evidence="2 4" id="KW-0863">Zinc-finger</keyword>
<accession>A0A9J6GXI6</accession>
<evidence type="ECO:0000256" key="1">
    <source>
        <dbReference type="ARBA" id="ARBA00022723"/>
    </source>
</evidence>
<dbReference type="InterPro" id="IPR001841">
    <property type="entry name" value="Znf_RING"/>
</dbReference>
<dbReference type="Pfam" id="PF00097">
    <property type="entry name" value="zf-C3HC4"/>
    <property type="match status" value="1"/>
</dbReference>
<dbReference type="PROSITE" id="PS50089">
    <property type="entry name" value="ZF_RING_2"/>
    <property type="match status" value="1"/>
</dbReference>
<evidence type="ECO:0000256" key="2">
    <source>
        <dbReference type="ARBA" id="ARBA00022771"/>
    </source>
</evidence>
<keyword evidence="7" id="KW-1185">Reference proteome</keyword>
<dbReference type="InterPro" id="IPR013083">
    <property type="entry name" value="Znf_RING/FYVE/PHD"/>
</dbReference>
<dbReference type="Proteomes" id="UP000821853">
    <property type="component" value="Unassembled WGS sequence"/>
</dbReference>
<name>A0A9J6GXI6_HAELO</name>
<reference evidence="6 7" key="1">
    <citation type="journal article" date="2020" name="Cell">
        <title>Large-Scale Comparative Analyses of Tick Genomes Elucidate Their Genetic Diversity and Vector Capacities.</title>
        <authorList>
            <consortium name="Tick Genome and Microbiome Consortium (TIGMIC)"/>
            <person name="Jia N."/>
            <person name="Wang J."/>
            <person name="Shi W."/>
            <person name="Du L."/>
            <person name="Sun Y."/>
            <person name="Zhan W."/>
            <person name="Jiang J.F."/>
            <person name="Wang Q."/>
            <person name="Zhang B."/>
            <person name="Ji P."/>
            <person name="Bell-Sakyi L."/>
            <person name="Cui X.M."/>
            <person name="Yuan T.T."/>
            <person name="Jiang B.G."/>
            <person name="Yang W.F."/>
            <person name="Lam T.T."/>
            <person name="Chang Q.C."/>
            <person name="Ding S.J."/>
            <person name="Wang X.J."/>
            <person name="Zhu J.G."/>
            <person name="Ruan X.D."/>
            <person name="Zhao L."/>
            <person name="Wei J.T."/>
            <person name="Ye R.Z."/>
            <person name="Que T.C."/>
            <person name="Du C.H."/>
            <person name="Zhou Y.H."/>
            <person name="Cheng J.X."/>
            <person name="Dai P.F."/>
            <person name="Guo W.B."/>
            <person name="Han X.H."/>
            <person name="Huang E.J."/>
            <person name="Li L.F."/>
            <person name="Wei W."/>
            <person name="Gao Y.C."/>
            <person name="Liu J.Z."/>
            <person name="Shao H.Z."/>
            <person name="Wang X."/>
            <person name="Wang C.C."/>
            <person name="Yang T.C."/>
            <person name="Huo Q.B."/>
            <person name="Li W."/>
            <person name="Chen H.Y."/>
            <person name="Chen S.E."/>
            <person name="Zhou L.G."/>
            <person name="Ni X.B."/>
            <person name="Tian J.H."/>
            <person name="Sheng Y."/>
            <person name="Liu T."/>
            <person name="Pan Y.S."/>
            <person name="Xia L.Y."/>
            <person name="Li J."/>
            <person name="Zhao F."/>
            <person name="Cao W.C."/>
        </authorList>
    </citation>
    <scope>NUCLEOTIDE SEQUENCE [LARGE SCALE GENOMIC DNA]</scope>
    <source>
        <strain evidence="6">HaeL-2018</strain>
    </source>
</reference>
<dbReference type="SUPFAM" id="SSF57850">
    <property type="entry name" value="RING/U-box"/>
    <property type="match status" value="1"/>
</dbReference>
<feature type="domain" description="RING-type" evidence="5">
    <location>
        <begin position="34"/>
        <end position="72"/>
    </location>
</feature>
<dbReference type="Gene3D" id="3.30.40.10">
    <property type="entry name" value="Zinc/RING finger domain, C3HC4 (zinc finger)"/>
    <property type="match status" value="1"/>
</dbReference>
<evidence type="ECO:0000256" key="4">
    <source>
        <dbReference type="PROSITE-ProRule" id="PRU00175"/>
    </source>
</evidence>